<dbReference type="RefSeq" id="WP_078276719.1">
    <property type="nucleotide sequence ID" value="NZ_CAACXO010000004.1"/>
</dbReference>
<dbReference type="GO" id="GO:0008800">
    <property type="term" value="F:beta-lactamase activity"/>
    <property type="evidence" value="ECO:0007669"/>
    <property type="project" value="UniProtKB-EC"/>
</dbReference>
<evidence type="ECO:0000313" key="3">
    <source>
        <dbReference type="Proteomes" id="UP000255279"/>
    </source>
</evidence>
<keyword evidence="1" id="KW-0732">Signal</keyword>
<keyword evidence="2" id="KW-0378">Hydrolase</keyword>
<sequence length="207" mass="22643">MKKFVLAAAFAVGLLAQPAMASNDDDVMAGLMSLTDWDGERILQQAIDGDADAQAMVAMAFYAEGGDGFAAKEWAEKSANQGNAIGQGLLGSLYFDGEYVRQSYDEALRLYRLSANQGFSSSQNALGEMYYYGYGVDVDFAQAAYWFRKAADQDHGEAQYSLGYLYHYGQGLEQNTDLAKYWYGKACDNGSRDGCLGYKELILSAVD</sequence>
<dbReference type="AlphaFoldDB" id="A0A378R4Y5"/>
<dbReference type="Proteomes" id="UP000255279">
    <property type="component" value="Unassembled WGS sequence"/>
</dbReference>
<dbReference type="Gene3D" id="1.25.40.10">
    <property type="entry name" value="Tetratricopeptide repeat domain"/>
    <property type="match status" value="1"/>
</dbReference>
<reference evidence="2 3" key="1">
    <citation type="submission" date="2018-06" db="EMBL/GenBank/DDBJ databases">
        <authorList>
            <consortium name="Pathogen Informatics"/>
            <person name="Doyle S."/>
        </authorList>
    </citation>
    <scope>NUCLEOTIDE SEQUENCE [LARGE SCALE GENOMIC DNA]</scope>
    <source>
        <strain evidence="2 3">NCTC10293</strain>
    </source>
</reference>
<dbReference type="EMBL" id="UGQE01000001">
    <property type="protein sequence ID" value="STZ10325.1"/>
    <property type="molecule type" value="Genomic_DNA"/>
</dbReference>
<gene>
    <name evidence="2" type="primary">hcpA</name>
    <name evidence="2" type="ORF">NCTC10293_00657</name>
</gene>
<dbReference type="InterPro" id="IPR050767">
    <property type="entry name" value="Sel1_AlgK"/>
</dbReference>
<feature type="signal peptide" evidence="1">
    <location>
        <begin position="1"/>
        <end position="21"/>
    </location>
</feature>
<dbReference type="PANTHER" id="PTHR11102">
    <property type="entry name" value="SEL-1-LIKE PROTEIN"/>
    <property type="match status" value="1"/>
</dbReference>
<evidence type="ECO:0000313" key="2">
    <source>
        <dbReference type="EMBL" id="STZ10325.1"/>
    </source>
</evidence>
<dbReference type="SMART" id="SM00671">
    <property type="entry name" value="SEL1"/>
    <property type="match status" value="4"/>
</dbReference>
<dbReference type="OrthoDB" id="9792653at2"/>
<dbReference type="Pfam" id="PF08238">
    <property type="entry name" value="Sel1"/>
    <property type="match status" value="4"/>
</dbReference>
<dbReference type="InterPro" id="IPR011990">
    <property type="entry name" value="TPR-like_helical_dom_sf"/>
</dbReference>
<feature type="chain" id="PRO_5016871225" evidence="1">
    <location>
        <begin position="22"/>
        <end position="207"/>
    </location>
</feature>
<dbReference type="InterPro" id="IPR006597">
    <property type="entry name" value="Sel1-like"/>
</dbReference>
<evidence type="ECO:0000256" key="1">
    <source>
        <dbReference type="SAM" id="SignalP"/>
    </source>
</evidence>
<name>A0A378R4Y5_9GAMM</name>
<proteinExistence type="predicted"/>
<organism evidence="2 3">
    <name type="scientific">Moraxella caviae</name>
    <dbReference type="NCBI Taxonomy" id="34060"/>
    <lineage>
        <taxon>Bacteria</taxon>
        <taxon>Pseudomonadati</taxon>
        <taxon>Pseudomonadota</taxon>
        <taxon>Gammaproteobacteria</taxon>
        <taxon>Moraxellales</taxon>
        <taxon>Moraxellaceae</taxon>
        <taxon>Moraxella</taxon>
    </lineage>
</organism>
<accession>A0A378R4Y5</accession>
<dbReference type="PANTHER" id="PTHR11102:SF160">
    <property type="entry name" value="ERAD-ASSOCIATED E3 UBIQUITIN-PROTEIN LIGASE COMPONENT HRD3"/>
    <property type="match status" value="1"/>
</dbReference>
<protein>
    <submittedName>
        <fullName evidence="2">Beta-lactamase hcpA</fullName>
        <ecNumber evidence="2">3.5.2.6</ecNumber>
    </submittedName>
</protein>
<dbReference type="SUPFAM" id="SSF81901">
    <property type="entry name" value="HCP-like"/>
    <property type="match status" value="1"/>
</dbReference>
<dbReference type="EC" id="3.5.2.6" evidence="2"/>